<feature type="domain" description="HTH cro/C1-type" evidence="1">
    <location>
        <begin position="11"/>
        <end position="66"/>
    </location>
</feature>
<proteinExistence type="predicted"/>
<name>A0ABQ2UZG1_9PSEU</name>
<dbReference type="Proteomes" id="UP000649573">
    <property type="component" value="Unassembled WGS sequence"/>
</dbReference>
<reference evidence="3" key="1">
    <citation type="journal article" date="2019" name="Int. J. Syst. Evol. Microbiol.">
        <title>The Global Catalogue of Microorganisms (GCM) 10K type strain sequencing project: providing services to taxonomists for standard genome sequencing and annotation.</title>
        <authorList>
            <consortium name="The Broad Institute Genomics Platform"/>
            <consortium name="The Broad Institute Genome Sequencing Center for Infectious Disease"/>
            <person name="Wu L."/>
            <person name="Ma J."/>
        </authorList>
    </citation>
    <scope>NUCLEOTIDE SEQUENCE [LARGE SCALE GENOMIC DNA]</scope>
    <source>
        <strain evidence="3">JCM 3296</strain>
    </source>
</reference>
<dbReference type="PROSITE" id="PS50943">
    <property type="entry name" value="HTH_CROC1"/>
    <property type="match status" value="1"/>
</dbReference>
<evidence type="ECO:0000313" key="2">
    <source>
        <dbReference type="EMBL" id="GGU61655.1"/>
    </source>
</evidence>
<dbReference type="Gene3D" id="1.10.260.40">
    <property type="entry name" value="lambda repressor-like DNA-binding domains"/>
    <property type="match status" value="1"/>
</dbReference>
<comment type="caution">
    <text evidence="2">The sequence shown here is derived from an EMBL/GenBank/DDBJ whole genome shotgun (WGS) entry which is preliminary data.</text>
</comment>
<dbReference type="EMBL" id="BMRE01000035">
    <property type="protein sequence ID" value="GGU61655.1"/>
    <property type="molecule type" value="Genomic_DNA"/>
</dbReference>
<gene>
    <name evidence="2" type="ORF">GCM10010178_62280</name>
</gene>
<organism evidence="2 3">
    <name type="scientific">Lentzea flava</name>
    <dbReference type="NCBI Taxonomy" id="103732"/>
    <lineage>
        <taxon>Bacteria</taxon>
        <taxon>Bacillati</taxon>
        <taxon>Actinomycetota</taxon>
        <taxon>Actinomycetes</taxon>
        <taxon>Pseudonocardiales</taxon>
        <taxon>Pseudonocardiaceae</taxon>
        <taxon>Lentzea</taxon>
    </lineage>
</organism>
<accession>A0ABQ2UZG1</accession>
<dbReference type="RefSeq" id="WP_229813105.1">
    <property type="nucleotide sequence ID" value="NZ_BMRE01000035.1"/>
</dbReference>
<evidence type="ECO:0000259" key="1">
    <source>
        <dbReference type="PROSITE" id="PS50943"/>
    </source>
</evidence>
<sequence length="395" mass="41321">MPSHDGIGRTVRQIRHAKRKSLAVIAGRAGISVSYLSRIESGERALDRRSLIIALAEALEVAPSELTGAGLSSPGLLDEDATLPAVRRALLAVSLGAPQGQVQPATLLEARVGALLDDQRDCRFTAVGETLPGLIRDLHSTLDAGRDVEHVLRLVALLHVQGTQAWLGDIGASMDLAWQAAALARQAAERLDDPVTSAVAAFGSAHGLLAAGAVDLAQRQLSTAHPGTGTPAALAATGMLTLTSSLVAATAGDRAEQGAALAEAAALATAAPDGLDALWFGFSPGNVGVWRMSVANELGEHAEAARIGATVNAETLPSSTRRAAFYRELGRAFARLPKRHEQAVQVLRIAEDLAPARMHRHPFMRSVLAELLAKARRDAAGRELRGMAYRAGLLG</sequence>
<protein>
    <submittedName>
        <fullName evidence="2">Transcriptional regulator</fullName>
    </submittedName>
</protein>
<dbReference type="SMART" id="SM00530">
    <property type="entry name" value="HTH_XRE"/>
    <property type="match status" value="1"/>
</dbReference>
<keyword evidence="3" id="KW-1185">Reference proteome</keyword>
<dbReference type="InterPro" id="IPR010982">
    <property type="entry name" value="Lambda_DNA-bd_dom_sf"/>
</dbReference>
<dbReference type="SUPFAM" id="SSF47413">
    <property type="entry name" value="lambda repressor-like DNA-binding domains"/>
    <property type="match status" value="1"/>
</dbReference>
<evidence type="ECO:0000313" key="3">
    <source>
        <dbReference type="Proteomes" id="UP000649573"/>
    </source>
</evidence>
<dbReference type="CDD" id="cd00093">
    <property type="entry name" value="HTH_XRE"/>
    <property type="match status" value="1"/>
</dbReference>
<dbReference type="InterPro" id="IPR001387">
    <property type="entry name" value="Cro/C1-type_HTH"/>
</dbReference>
<dbReference type="Pfam" id="PF13560">
    <property type="entry name" value="HTH_31"/>
    <property type="match status" value="1"/>
</dbReference>